<evidence type="ECO:0000259" key="2">
    <source>
        <dbReference type="Pfam" id="PF00582"/>
    </source>
</evidence>
<comment type="caution">
    <text evidence="3">The sequence shown here is derived from an EMBL/GenBank/DDBJ whole genome shotgun (WGS) entry which is preliminary data.</text>
</comment>
<dbReference type="CDD" id="cd00293">
    <property type="entry name" value="USP-like"/>
    <property type="match status" value="1"/>
</dbReference>
<comment type="similarity">
    <text evidence="1">Belongs to the universal stress protein A family.</text>
</comment>
<reference evidence="3 4" key="1">
    <citation type="submission" date="2018-03" db="EMBL/GenBank/DDBJ databases">
        <title>Cross-interface Injection: A General Nanoliter Liquid Handling Method Applied to Single Cells Genome Amplification Automated Nanoliter Liquid Handling Applied to Single Cell Multiple Displacement Amplification.</title>
        <authorList>
            <person name="Yun J."/>
            <person name="Xu P."/>
            <person name="Xu J."/>
            <person name="Dai X."/>
            <person name="Wang Y."/>
            <person name="Zheng X."/>
            <person name="Cao C."/>
            <person name="Yi Q."/>
            <person name="Zhu Y."/>
            <person name="Wang L."/>
            <person name="Dong Z."/>
            <person name="Huang Y."/>
            <person name="Huang L."/>
            <person name="Du W."/>
        </authorList>
    </citation>
    <scope>NUCLEOTIDE SEQUENCE [LARGE SCALE GENOMIC DNA]</scope>
    <source>
        <strain evidence="3 4">Z-D1-2</strain>
    </source>
</reference>
<gene>
    <name evidence="3" type="ORF">C9994_13920</name>
</gene>
<evidence type="ECO:0000313" key="4">
    <source>
        <dbReference type="Proteomes" id="UP000240608"/>
    </source>
</evidence>
<evidence type="ECO:0000313" key="3">
    <source>
        <dbReference type="EMBL" id="PTB92505.1"/>
    </source>
</evidence>
<organism evidence="3 4">
    <name type="scientific">Marivirga lumbricoides</name>
    <dbReference type="NCBI Taxonomy" id="1046115"/>
    <lineage>
        <taxon>Bacteria</taxon>
        <taxon>Pseudomonadati</taxon>
        <taxon>Bacteroidota</taxon>
        <taxon>Cytophagia</taxon>
        <taxon>Cytophagales</taxon>
        <taxon>Marivirgaceae</taxon>
        <taxon>Marivirga</taxon>
    </lineage>
</organism>
<protein>
    <recommendedName>
        <fullName evidence="2">UspA domain-containing protein</fullName>
    </recommendedName>
</protein>
<dbReference type="InterPro" id="IPR006015">
    <property type="entry name" value="Universal_stress_UspA"/>
</dbReference>
<accession>A0A2T4DF96</accession>
<evidence type="ECO:0000256" key="1">
    <source>
        <dbReference type="ARBA" id="ARBA00008791"/>
    </source>
</evidence>
<dbReference type="Gene3D" id="3.40.50.620">
    <property type="entry name" value="HUPs"/>
    <property type="match status" value="2"/>
</dbReference>
<sequence>MIKRILIPTDFSECSINALKYAVQLAEKINIDEILILHAYAVPLSYSDLNISYDLSDTAEAIEKDIDKEFSLLEQKIPELKNIKYHKVKIDHYLNDAILSVCLRTNIDLIIMGTQGASGIDEVVLGTNAHRIIKSQICPVLVVPEDAKFTGMRNIALSSDYKGLMSELLYPLKALRYAFGATVHVIHISKKDHLEGEKAEAAKSLELHLKDLPHQFHFMKDEDIEFALENFAQKKNIDLLVIYPRKKGLFERIFGKSESKSIIFHSKIPLLALSPYKKAKH</sequence>
<dbReference type="PRINTS" id="PR01438">
    <property type="entry name" value="UNVRSLSTRESS"/>
</dbReference>
<dbReference type="SUPFAM" id="SSF52402">
    <property type="entry name" value="Adenine nucleotide alpha hydrolases-like"/>
    <property type="match status" value="2"/>
</dbReference>
<dbReference type="Pfam" id="PF00582">
    <property type="entry name" value="Usp"/>
    <property type="match status" value="2"/>
</dbReference>
<dbReference type="AlphaFoldDB" id="A0A2T4DF96"/>
<feature type="domain" description="UspA" evidence="2">
    <location>
        <begin position="1"/>
        <end position="144"/>
    </location>
</feature>
<name>A0A2T4DF96_9BACT</name>
<dbReference type="PANTHER" id="PTHR46268:SF6">
    <property type="entry name" value="UNIVERSAL STRESS PROTEIN UP12"/>
    <property type="match status" value="1"/>
</dbReference>
<dbReference type="Proteomes" id="UP000240608">
    <property type="component" value="Unassembled WGS sequence"/>
</dbReference>
<dbReference type="InterPro" id="IPR006016">
    <property type="entry name" value="UspA"/>
</dbReference>
<proteinExistence type="inferred from homology"/>
<dbReference type="InterPro" id="IPR014729">
    <property type="entry name" value="Rossmann-like_a/b/a_fold"/>
</dbReference>
<dbReference type="EMBL" id="PYVU01000217">
    <property type="protein sequence ID" value="PTB92505.1"/>
    <property type="molecule type" value="Genomic_DNA"/>
</dbReference>
<feature type="domain" description="UspA" evidence="2">
    <location>
        <begin position="195"/>
        <end position="272"/>
    </location>
</feature>
<dbReference type="PANTHER" id="PTHR46268">
    <property type="entry name" value="STRESS RESPONSE PROTEIN NHAX"/>
    <property type="match status" value="1"/>
</dbReference>